<evidence type="ECO:0000256" key="2">
    <source>
        <dbReference type="HAMAP-Rule" id="MF_01867"/>
    </source>
</evidence>
<dbReference type="Pfam" id="PF24850">
    <property type="entry name" value="CC_BshC"/>
    <property type="match status" value="1"/>
</dbReference>
<dbReference type="HAMAP" id="MF_01867">
    <property type="entry name" value="BshC"/>
    <property type="match status" value="1"/>
</dbReference>
<dbReference type="RefSeq" id="WP_204464544.1">
    <property type="nucleotide sequence ID" value="NZ_JAFBCV010000002.1"/>
</dbReference>
<keyword evidence="1 2" id="KW-0436">Ligase</keyword>
<sequence>MRIEELGNDSLTGVLADYIVNADQLSDLFSYMPSDNGWLELRRNDLSERSFSHKEELVSLLEQTHQTLPNNQACMEQIHKLKQANATVVVTGQQAGILAGPLYTVYKAMTAIVQAKQYEQMLDVPVVPLFWIAGEDHDLDEIRFVYTTKDLAWSKKMLHDEANGQSATDKELPEGELVELINQFFKGFAETKQTRRLKETTLAFAKDAKTYSDFFLHVMHHFFKDEGLLYLDSGDESLRKIEQPFFKEIIEKMPLLQQKQVLGEENFVRKGYAKPIGTDASNAHLFYKLDNKRRRLDFEDGQFFIKDTSATFSKEELLQLVEEHPERFSNNVVTRPLMQEWLLPTVAFVAGPGELAYWATLKDVFSSFEFKLTPVLPRLSVTFIPRQVERHIYSKEEQVTDYLMGKGEALKQSWLESQHSFQIEAVADQTLAAFEKAHLPFRELAGEMSPTLHDMSIKNKAFIEDQIEFLRNRMRKEIEFRYATELTKYEEALTWLRPLNQPQERIVNPFTLLNIGGEDIFSRMLDEIHEIPTGHMLVYL</sequence>
<name>A0ABS2SPV1_9BACI</name>
<evidence type="ECO:0000313" key="5">
    <source>
        <dbReference type="EMBL" id="MBM7837548.1"/>
    </source>
</evidence>
<dbReference type="PIRSF" id="PIRSF012535">
    <property type="entry name" value="UCP012535"/>
    <property type="match status" value="1"/>
</dbReference>
<dbReference type="EMBL" id="JAFBCV010000002">
    <property type="protein sequence ID" value="MBM7837548.1"/>
    <property type="molecule type" value="Genomic_DNA"/>
</dbReference>
<feature type="domain" description="Bacillithiol biosynthesis BshC N-terminal Rossmann-like" evidence="3">
    <location>
        <begin position="1"/>
        <end position="379"/>
    </location>
</feature>
<evidence type="ECO:0000256" key="1">
    <source>
        <dbReference type="ARBA" id="ARBA00022598"/>
    </source>
</evidence>
<dbReference type="InterPro" id="IPR055398">
    <property type="entry name" value="Rossmann-like_BshC"/>
</dbReference>
<evidence type="ECO:0000259" key="4">
    <source>
        <dbReference type="Pfam" id="PF24850"/>
    </source>
</evidence>
<feature type="domain" description="Bacillithiol biosynthesis BshC C-terminal coiled-coil" evidence="4">
    <location>
        <begin position="381"/>
        <end position="540"/>
    </location>
</feature>
<dbReference type="InterPro" id="IPR055399">
    <property type="entry name" value="CC_BshC"/>
</dbReference>
<organism evidence="5 6">
    <name type="scientific">Shouchella xiaoxiensis</name>
    <dbReference type="NCBI Taxonomy" id="766895"/>
    <lineage>
        <taxon>Bacteria</taxon>
        <taxon>Bacillati</taxon>
        <taxon>Bacillota</taxon>
        <taxon>Bacilli</taxon>
        <taxon>Bacillales</taxon>
        <taxon>Bacillaceae</taxon>
        <taxon>Shouchella</taxon>
    </lineage>
</organism>
<keyword evidence="6" id="KW-1185">Reference proteome</keyword>
<evidence type="ECO:0000259" key="3">
    <source>
        <dbReference type="Pfam" id="PF10079"/>
    </source>
</evidence>
<protein>
    <recommendedName>
        <fullName evidence="2">Putative cysteine ligase BshC</fullName>
        <ecNumber evidence="2">6.-.-.-</ecNumber>
    </recommendedName>
</protein>
<dbReference type="NCBIfam" id="TIGR03998">
    <property type="entry name" value="thiol_BshC"/>
    <property type="match status" value="1"/>
</dbReference>
<reference evidence="5" key="1">
    <citation type="submission" date="2021-01" db="EMBL/GenBank/DDBJ databases">
        <title>Genomic Encyclopedia of Type Strains, Phase IV (KMG-IV): sequencing the most valuable type-strain genomes for metagenomic binning, comparative biology and taxonomic classification.</title>
        <authorList>
            <person name="Goeker M."/>
        </authorList>
    </citation>
    <scope>NUCLEOTIDE SEQUENCE</scope>
    <source>
        <strain evidence="5">DSM 21943</strain>
    </source>
</reference>
<dbReference type="Proteomes" id="UP001179280">
    <property type="component" value="Unassembled WGS sequence"/>
</dbReference>
<accession>A0ABS2SPV1</accession>
<gene>
    <name evidence="2" type="primary">bshC</name>
    <name evidence="5" type="ORF">JOC54_000779</name>
</gene>
<dbReference type="InterPro" id="IPR011199">
    <property type="entry name" value="Bacillithiol_biosynth_BshC"/>
</dbReference>
<dbReference type="Pfam" id="PF10079">
    <property type="entry name" value="Rossmann-like_BshC"/>
    <property type="match status" value="1"/>
</dbReference>
<dbReference type="EC" id="6.-.-.-" evidence="2"/>
<comment type="caution">
    <text evidence="5">The sequence shown here is derived from an EMBL/GenBank/DDBJ whole genome shotgun (WGS) entry which is preliminary data.</text>
</comment>
<comment type="function">
    <text evidence="2">Involved in bacillithiol (BSH) biosynthesis. May catalyze the last step of the pathway, the addition of cysteine to glucosamine malate (GlcN-Mal) to generate BSH.</text>
</comment>
<proteinExistence type="inferred from homology"/>
<comment type="similarity">
    <text evidence="2">Belongs to the BshC family.</text>
</comment>
<evidence type="ECO:0000313" key="6">
    <source>
        <dbReference type="Proteomes" id="UP001179280"/>
    </source>
</evidence>